<evidence type="ECO:0000259" key="8">
    <source>
        <dbReference type="PROSITE" id="PS50893"/>
    </source>
</evidence>
<dbReference type="PROSITE" id="PS50893">
    <property type="entry name" value="ABC_TRANSPORTER_2"/>
    <property type="match status" value="1"/>
</dbReference>
<keyword evidence="7" id="KW-0472">Membrane</keyword>
<dbReference type="InterPro" id="IPR003439">
    <property type="entry name" value="ABC_transporter-like_ATP-bd"/>
</dbReference>
<evidence type="ECO:0000256" key="1">
    <source>
        <dbReference type="ARBA" id="ARBA00004202"/>
    </source>
</evidence>
<evidence type="ECO:0000256" key="7">
    <source>
        <dbReference type="ARBA" id="ARBA00023136"/>
    </source>
</evidence>
<evidence type="ECO:0000256" key="3">
    <source>
        <dbReference type="ARBA" id="ARBA00022448"/>
    </source>
</evidence>
<reference evidence="9 10" key="1">
    <citation type="submission" date="2018-11" db="EMBL/GenBank/DDBJ databases">
        <title>Gemmobacter sp. nov., YIM 102744-1 draft genome.</title>
        <authorList>
            <person name="Li G."/>
            <person name="Jiang Y."/>
        </authorList>
    </citation>
    <scope>NUCLEOTIDE SEQUENCE [LARGE SCALE GENOMIC DNA]</scope>
    <source>
        <strain evidence="9 10">YIM 102744-1</strain>
    </source>
</reference>
<accession>A0A3P3D7L1</accession>
<dbReference type="OrthoDB" id="9802264at2"/>
<dbReference type="InterPro" id="IPR003593">
    <property type="entry name" value="AAA+_ATPase"/>
</dbReference>
<organism evidence="9 10">
    <name type="scientific">Falsigemmobacter faecalis</name>
    <dbReference type="NCBI Taxonomy" id="2488730"/>
    <lineage>
        <taxon>Bacteria</taxon>
        <taxon>Pseudomonadati</taxon>
        <taxon>Pseudomonadota</taxon>
        <taxon>Alphaproteobacteria</taxon>
        <taxon>Rhodobacterales</taxon>
        <taxon>Paracoccaceae</taxon>
        <taxon>Falsigemmobacter</taxon>
    </lineage>
</organism>
<keyword evidence="4" id="KW-1003">Cell membrane</keyword>
<dbReference type="PIRSF" id="PIRSF039085">
    <property type="entry name" value="ABC_ATPase_HisP"/>
    <property type="match status" value="1"/>
</dbReference>
<feature type="domain" description="ABC transporter" evidence="8">
    <location>
        <begin position="8"/>
        <end position="253"/>
    </location>
</feature>
<dbReference type="GO" id="GO:0016887">
    <property type="term" value="F:ATP hydrolysis activity"/>
    <property type="evidence" value="ECO:0007669"/>
    <property type="project" value="InterPro"/>
</dbReference>
<dbReference type="Pfam" id="PF00005">
    <property type="entry name" value="ABC_tran"/>
    <property type="match status" value="1"/>
</dbReference>
<dbReference type="RefSeq" id="WP_124966434.1">
    <property type="nucleotide sequence ID" value="NZ_RRAZ01000036.1"/>
</dbReference>
<sequence>MTNLVQPIRARGIRKSYGSLEVLKGVDLDLAKGEVLCILGPSGSGKSTLLRCLNHLERPDGGMVEFEGCPVGYRLKGDRFHELPEREIQKQRKSMGMVFQRFNLFPHLTARENIMEAPRRVLKVSQAEASARAERLMAQVGLADKLDVYPGALSGGQQQRVAIARALAMDPSVMLFDEPTSALDPELVGEVLDVMRMLADSHAMSMIVVTHEIGFARSVADRVIFMDGGVIVEEGPPDEILVHPQHERTQAFLRRILD</sequence>
<keyword evidence="5" id="KW-0547">Nucleotide-binding</keyword>
<dbReference type="CDD" id="cd03262">
    <property type="entry name" value="ABC_HisP_GlnQ"/>
    <property type="match status" value="1"/>
</dbReference>
<dbReference type="GO" id="GO:0005886">
    <property type="term" value="C:plasma membrane"/>
    <property type="evidence" value="ECO:0007669"/>
    <property type="project" value="UniProtKB-SubCell"/>
</dbReference>
<dbReference type="AlphaFoldDB" id="A0A3P3D7L1"/>
<evidence type="ECO:0000313" key="10">
    <source>
        <dbReference type="Proteomes" id="UP000282125"/>
    </source>
</evidence>
<dbReference type="SMART" id="SM00382">
    <property type="entry name" value="AAA"/>
    <property type="match status" value="1"/>
</dbReference>
<dbReference type="InterPro" id="IPR027417">
    <property type="entry name" value="P-loop_NTPase"/>
</dbReference>
<keyword evidence="6 9" id="KW-0067">ATP-binding</keyword>
<comment type="subcellular location">
    <subcellularLocation>
        <location evidence="1">Cell membrane</location>
        <topology evidence="1">Peripheral membrane protein</topology>
    </subcellularLocation>
</comment>
<dbReference type="PROSITE" id="PS00211">
    <property type="entry name" value="ABC_TRANSPORTER_1"/>
    <property type="match status" value="1"/>
</dbReference>
<evidence type="ECO:0000256" key="5">
    <source>
        <dbReference type="ARBA" id="ARBA00022741"/>
    </source>
</evidence>
<dbReference type="EMBL" id="RRAZ01000036">
    <property type="protein sequence ID" value="RRH70151.1"/>
    <property type="molecule type" value="Genomic_DNA"/>
</dbReference>
<dbReference type="PANTHER" id="PTHR43166">
    <property type="entry name" value="AMINO ACID IMPORT ATP-BINDING PROTEIN"/>
    <property type="match status" value="1"/>
</dbReference>
<evidence type="ECO:0000313" key="9">
    <source>
        <dbReference type="EMBL" id="RRH70151.1"/>
    </source>
</evidence>
<protein>
    <submittedName>
        <fullName evidence="9">Amino acid ABC transporter ATP-binding protein</fullName>
    </submittedName>
</protein>
<evidence type="ECO:0000256" key="6">
    <source>
        <dbReference type="ARBA" id="ARBA00022840"/>
    </source>
</evidence>
<dbReference type="SUPFAM" id="SSF52540">
    <property type="entry name" value="P-loop containing nucleoside triphosphate hydrolases"/>
    <property type="match status" value="1"/>
</dbReference>
<dbReference type="Gene3D" id="3.40.50.300">
    <property type="entry name" value="P-loop containing nucleotide triphosphate hydrolases"/>
    <property type="match status" value="1"/>
</dbReference>
<evidence type="ECO:0000256" key="2">
    <source>
        <dbReference type="ARBA" id="ARBA00005417"/>
    </source>
</evidence>
<dbReference type="PANTHER" id="PTHR43166:SF35">
    <property type="entry name" value="L-CYSTINE IMPORT ATP-BINDING PROTEIN TCYN"/>
    <property type="match status" value="1"/>
</dbReference>
<dbReference type="GO" id="GO:0005524">
    <property type="term" value="F:ATP binding"/>
    <property type="evidence" value="ECO:0007669"/>
    <property type="project" value="UniProtKB-KW"/>
</dbReference>
<evidence type="ECO:0000256" key="4">
    <source>
        <dbReference type="ARBA" id="ARBA00022475"/>
    </source>
</evidence>
<dbReference type="GO" id="GO:0015424">
    <property type="term" value="F:ABC-type amino acid transporter activity"/>
    <property type="evidence" value="ECO:0007669"/>
    <property type="project" value="InterPro"/>
</dbReference>
<comment type="caution">
    <text evidence="9">The sequence shown here is derived from an EMBL/GenBank/DDBJ whole genome shotgun (WGS) entry which is preliminary data.</text>
</comment>
<comment type="similarity">
    <text evidence="2">Belongs to the ABC transporter superfamily.</text>
</comment>
<gene>
    <name evidence="9" type="ORF">EG244_17325</name>
</gene>
<name>A0A3P3D7L1_9RHOB</name>
<dbReference type="InterPro" id="IPR050086">
    <property type="entry name" value="MetN_ABC_transporter-like"/>
</dbReference>
<dbReference type="InterPro" id="IPR017871">
    <property type="entry name" value="ABC_transporter-like_CS"/>
</dbReference>
<dbReference type="InterPro" id="IPR030679">
    <property type="entry name" value="ABC_ATPase_HisP-typ"/>
</dbReference>
<dbReference type="Proteomes" id="UP000282125">
    <property type="component" value="Unassembled WGS sequence"/>
</dbReference>
<dbReference type="FunFam" id="3.40.50.300:FF:000020">
    <property type="entry name" value="Amino acid ABC transporter ATP-binding component"/>
    <property type="match status" value="1"/>
</dbReference>
<proteinExistence type="inferred from homology"/>
<keyword evidence="3" id="KW-0813">Transport</keyword>
<keyword evidence="10" id="KW-1185">Reference proteome</keyword>